<dbReference type="InterPro" id="IPR009003">
    <property type="entry name" value="Peptidase_S1_PA"/>
</dbReference>
<keyword evidence="1" id="KW-0843">Virulence</keyword>
<dbReference type="Pfam" id="PF13365">
    <property type="entry name" value="Trypsin_2"/>
    <property type="match status" value="1"/>
</dbReference>
<dbReference type="EMBL" id="HBEL01006893">
    <property type="protein sequence ID" value="CAD8407182.1"/>
    <property type="molecule type" value="Transcribed_RNA"/>
</dbReference>
<organism evidence="2">
    <name type="scientific">Proboscia inermis</name>
    <dbReference type="NCBI Taxonomy" id="420281"/>
    <lineage>
        <taxon>Eukaryota</taxon>
        <taxon>Sar</taxon>
        <taxon>Stramenopiles</taxon>
        <taxon>Ochrophyta</taxon>
        <taxon>Bacillariophyta</taxon>
        <taxon>Coscinodiscophyceae</taxon>
        <taxon>Rhizosoleniophycidae</taxon>
        <taxon>Rhizosoleniales</taxon>
        <taxon>Rhizosoleniaceae</taxon>
        <taxon>Proboscia</taxon>
    </lineage>
</organism>
<accession>A0A7S0BYH3</accession>
<reference evidence="2" key="1">
    <citation type="submission" date="2021-01" db="EMBL/GenBank/DDBJ databases">
        <authorList>
            <person name="Corre E."/>
            <person name="Pelletier E."/>
            <person name="Niang G."/>
            <person name="Scheremetjew M."/>
            <person name="Finn R."/>
            <person name="Kale V."/>
            <person name="Holt S."/>
            <person name="Cochrane G."/>
            <person name="Meng A."/>
            <person name="Brown T."/>
            <person name="Cohen L."/>
        </authorList>
    </citation>
    <scope>NUCLEOTIDE SEQUENCE</scope>
    <source>
        <strain evidence="2">CCAP1064/1</strain>
    </source>
</reference>
<sequence>MLQELFIDYRILVPINTDSSAKKNDIYFVPALLDPGSPFDNWAYKCKESWMTTICTSWLFIHSVPSNLMELVSASVLRDLNDLGKRRPESVSSEASAIAQSNSSPLLGSSQSYTSEIDRFHVHQMLCWRSTLIVKFRVEVIDKISRERKYSNVEVLVQLVGQSCETCVASENLTGGRQRLVVCGKGPEGGNGQRIWSGGYGLVLGAVERTINSYNGIRKPKKEIVCPKCLTNHHIRKAKTWNYDYVKEYGDREILCLKGHSVNTGLICGLPQKLVLEDTAESSSSLCTSTPVSDIFPAVVVVGLYDRKQNRITKVGSGFIVDKKLGLIVTAAHTLFNLTMDRNKADKDYFDLKEKGTAVIGIIPRSKDTDTRNGPARARAIFRYMAEVVEPVSRVELNRRDVCVLRIKTRLHEDVGDELENLFQEERVVLKPKKLKNLAVSVRIEHEEQIRVLGYNQGGEGITGAGQVLNRTIDLAKGYICRLPEDHGHEDKNMLDRKEIVAMCPTISGHSGGPCVNQNGEVIGILSRADPVDKQRCYIVPSSEFIPLVESARKR</sequence>
<dbReference type="SUPFAM" id="SSF50494">
    <property type="entry name" value="Trypsin-like serine proteases"/>
    <property type="match status" value="1"/>
</dbReference>
<name>A0A7S0BYH3_9STRA</name>
<evidence type="ECO:0000256" key="1">
    <source>
        <dbReference type="ARBA" id="ARBA00023026"/>
    </source>
</evidence>
<dbReference type="Gene3D" id="2.40.10.10">
    <property type="entry name" value="Trypsin-like serine proteases"/>
    <property type="match status" value="1"/>
</dbReference>
<evidence type="ECO:0008006" key="3">
    <source>
        <dbReference type="Google" id="ProtNLM"/>
    </source>
</evidence>
<proteinExistence type="predicted"/>
<evidence type="ECO:0000313" key="2">
    <source>
        <dbReference type="EMBL" id="CAD8407182.1"/>
    </source>
</evidence>
<gene>
    <name evidence="2" type="ORF">PINE0816_LOCUS3299</name>
</gene>
<dbReference type="AlphaFoldDB" id="A0A7S0BYH3"/>
<protein>
    <recommendedName>
        <fullName evidence="3">Serine protease</fullName>
    </recommendedName>
</protein>
<dbReference type="InterPro" id="IPR043504">
    <property type="entry name" value="Peptidase_S1_PA_chymotrypsin"/>
</dbReference>